<evidence type="ECO:0000313" key="11">
    <source>
        <dbReference type="EMBL" id="MDT0608489.1"/>
    </source>
</evidence>
<comment type="similarity">
    <text evidence="2">Belongs to the malectin family.</text>
</comment>
<keyword evidence="6" id="KW-1133">Transmembrane helix</keyword>
<reference evidence="11 12" key="1">
    <citation type="submission" date="2023-09" db="EMBL/GenBank/DDBJ databases">
        <authorList>
            <person name="Rey-Velasco X."/>
        </authorList>
    </citation>
    <scope>NUCLEOTIDE SEQUENCE [LARGE SCALE GENOMIC DNA]</scope>
    <source>
        <strain evidence="11 12">F388</strain>
    </source>
</reference>
<comment type="caution">
    <text evidence="11">The sequence shown here is derived from an EMBL/GenBank/DDBJ whole genome shotgun (WGS) entry which is preliminary data.</text>
</comment>
<evidence type="ECO:0000259" key="10">
    <source>
        <dbReference type="Pfam" id="PF11721"/>
    </source>
</evidence>
<dbReference type="SUPFAM" id="SSF49313">
    <property type="entry name" value="Cadherin-like"/>
    <property type="match status" value="2"/>
</dbReference>
<feature type="domain" description="Malectin" evidence="10">
    <location>
        <begin position="1212"/>
        <end position="1355"/>
    </location>
</feature>
<sequence length="2784" mass="288908">MAKSNKHNLIKENSRTFFSLIFFILLFTFFNILEVNAQISFGSSGLSGESSNNPTSLQFGPDDRLYVSQQNGNIYAYTIVRNGPDDYEVTNTELIDLVKGIPNHNDNGSSSSNNNRQITGIFLTGTVSNPILYVSSSDPRIGAGGGGNDIGLDTNSGVLSKLECTGGINGSGQCAGWTKIDLVRGLPRSEENHAVNGIQINEVSNTLYLAVGGHTNAGSPSNNFAFTTEYALSACVVEIDLTTIESLSTKTDSEGTSYKYNLPTLQNVSKADLLANGNDHPDPWGGDDGLNQAMLDPNGPVQIFASGFRNLYDVVITQSGRVYGVDNGANGGWGGFPEYEESYDVTNNFISGEPGSTQVNNSSIGVGPDPATYPNTVTLHDGLNGTVASDGIPDDQVNNKNGLHLITKDYYGGHPAPIRANPNGAGLYYNGTFYGPGNSNLPASWPPVTVANPVEGDFQNSGVDDGTIANYGPSTNGIAEYTASNFNGAIQGYLLVASFNGNIYQVELNADGTVALNCPSNPINNCSISSASFASGFGSQPLDVIAQGDNDIFPGTVWAATYGADNITVFEPQDFGNCEGIDDDTIDEDGDGYTNADEIDNETNPCSAASQPADFDDVVEFNGFKRSDLNDIDDDNDGILDVDDAFCFDADNGLGEYGELPIRLDLFNSEGYGFGSLGFTGIMTNGVDDYFLLVEDAGDELVFGGTAGIYTDPSVGGGDAFTNVNTQKNGFQFPVRVDSNTGPFTILGQINGPYFNNAAPANFASHGIFMGTGDQDNYVKLTLRNNNGNVAFQVFFENGGSNASDQLINVPASILNESAIELYFSVDPATGVVQAKYATGGGQPINLGNPITLTGNLLTVVQGNYNIGGAASTLAVGTIATSTGAAPEFATSWDYFEVTVDPAETTAFVEVATGNINGSTFGNTSFNIENTASNGASITNVTFDLSSAIIPEVVFDPNGSAGDATFKGFTPNNGTDTATGVSGHTFTDAYEGGFYGLSIDFTSGQFTQNEVLQFGLDIDPISIKGGSAPGPNESGSVSGLELAGAKVTVTFDTGETWEVELVADITGDEGTSNVIVKNALLETPTISMEGVQNQSVTSDANQTITVNGPVGANVRLLQLEAGLFIEDLDGPNAGVGYDIDPWEVNSVILINEFTSTISNSFTADFNVALTDSDPEAGYNLFAAVVEDENGSSLVSNIIIVEFDVDLLPSEEIRINAGGAGYTDGNGDVWSADQFFVNGSAFPSGGPSGAAIANTTDDFLYQTERFNAALEYAIPVAGTGPYEVNLYFTELYFGAPGAGSEGGDGSRIFDVIIEGNTVISNYDIHAEVGALSAVIKSFSNINVIDGILNISLPASVNNGKISAIEVLSFEDNGGGPGGPIVVTPIPNQINNEGTESVVDVTATGGDGNLIYTAQGLPPGLDLEPTNGDIFGTIAPGAAANSPYNVTITVDDSDAETDDAQVIIFAWAVNPVVGGIEQVLYRVNAGGPILGAADGSSPDWAADEGNFGTEGNSTFLTANSTGGSTYAGTAGSAHPGSIIITDPSLGGFPEIPTNIFNTERFDAESIPEMLWQFPVEAGTQVEITLLFAELFGDITAANQRVFDVSVDGVVPPIFDDLDPYAIAGPKGAFVRSFVTTSDGIIDLEFIHGIENPALKGIQITALNFTGNLPPTIATISTQNSVEGEGINLQVSAVDDDNCGSFTFSASNLPPGLSIDSATGVINGTLETGTGGTGGVDGAFIEDSGLVIIEAETDFTETPGGWNLESGTPSFLVGSANNFGNATGGQVLTYNVQITTPGVYRFHMKSEFQGSNATEENDTWFKIDNTADVHFFCVQGGNLTSTAEFEGILGGGAGKTIYYPAGNAQGRPDHGNENAGSQGFFKIYRSGGGGNKWDGQTIDNNGFPVYAYFPNAGTFSIQMGERSAGHKVDRFALTQIDVVGTGEPVATLDGEQSTQVVGGSGGASVGSPYAVQVSVADNCSPPASSVLNFNWLVSPGQTGTGAAFLAVNPGGELDISTFGNNSFQLQNNGSVDITRLEIESSTGYMFDIVFDPVGTAGDNGAKCLTTGTAGNTAAEVGLTVPGDGGPDPEDCVDVFFNPHNGVNDEEGYDGLALDFTDFNPGELYAFGVDMDPTSIKGDLSTGDSGSVSGFELIGAKVTVFFANGQSYTSTLWDEGSLGGSNTTVTENTLVSPAISMAGLTTPTSTNVTNQNIAVTGTAGSTVLLLRVDARLHIDPGNPTVGYDVDPFEANEAMTKELYSVVLDGSGNGNIPVVLTKTLGINGQPDGGLNHFIAVTTDGNGVYSEASNIIVVELDDTLPGVPSALIEVTPETGLGSSTFGGSDKFIITNTSSGSVQITEVTIDLSTSILPDIIWDPVGSGGDATAQCFNAEPTLATAVGLVPFTDNCVDPFSVPREGGFDVLSMSFTDFNAAENFTFSVDIDPNSIQGVAGAGGAGSVSGYELTGATVTITFSDGSTIISNIYEDGSLGGGQTVVAPNPTVTPSISLAGLGSNPTTVNELNQIITVTGNPGDNVSLLQMDSRLFIQSGNPPFNVPDETYYANEAMSGKTLYAAVIGAGGTVDIPVTLLVTTGDPTGTQDGGLNQFIAVTSTIPYAVDQQVSQTSNVLTLLYDENFVPGDEVTISYALQGRTDLAADMEVAFYPVGSVTPTYEFTPTGSATGEVTLTGIAPGTYQLAVTSLKYLQVVQQVTVVEGSNTFNVGELLGGDANNDNAVTALDFSALATSFNLSSGDTGYNDGADFNGDGAVTALDFSILATNFNVSGQQPSE</sequence>
<evidence type="ECO:0000256" key="6">
    <source>
        <dbReference type="ARBA" id="ARBA00022989"/>
    </source>
</evidence>
<dbReference type="InterPro" id="IPR011042">
    <property type="entry name" value="6-blade_b-propeller_TolB-like"/>
</dbReference>
<dbReference type="RefSeq" id="WP_311353225.1">
    <property type="nucleotide sequence ID" value="NZ_JAVRHR010000006.1"/>
</dbReference>
<evidence type="ECO:0000256" key="2">
    <source>
        <dbReference type="ARBA" id="ARBA00009141"/>
    </source>
</evidence>
<keyword evidence="9" id="KW-0119">Carbohydrate metabolism</keyword>
<keyword evidence="5" id="KW-0256">Endoplasmic reticulum</keyword>
<evidence type="ECO:0000256" key="4">
    <source>
        <dbReference type="ARBA" id="ARBA00022729"/>
    </source>
</evidence>
<keyword evidence="3" id="KW-0812">Transmembrane</keyword>
<dbReference type="InterPro" id="IPR002105">
    <property type="entry name" value="Dockerin_1_rpt"/>
</dbReference>
<dbReference type="Proteomes" id="UP001255246">
    <property type="component" value="Unassembled WGS sequence"/>
</dbReference>
<accession>A0ABU3AER5</accession>
<dbReference type="InterPro" id="IPR036439">
    <property type="entry name" value="Dockerin_dom_sf"/>
</dbReference>
<keyword evidence="4" id="KW-0732">Signal</keyword>
<evidence type="ECO:0000256" key="5">
    <source>
        <dbReference type="ARBA" id="ARBA00022824"/>
    </source>
</evidence>
<evidence type="ECO:0000256" key="7">
    <source>
        <dbReference type="ARBA" id="ARBA00023136"/>
    </source>
</evidence>
<evidence type="ECO:0000256" key="9">
    <source>
        <dbReference type="ARBA" id="ARBA00023277"/>
    </source>
</evidence>
<dbReference type="Gene3D" id="2.60.40.4130">
    <property type="match status" value="1"/>
</dbReference>
<dbReference type="InterPro" id="IPR013783">
    <property type="entry name" value="Ig-like_fold"/>
</dbReference>
<protein>
    <submittedName>
        <fullName evidence="11">Malectin domain-containing carbohydrate-binding protein</fullName>
    </submittedName>
</protein>
<dbReference type="EMBL" id="JAVRHR010000006">
    <property type="protein sequence ID" value="MDT0608489.1"/>
    <property type="molecule type" value="Genomic_DNA"/>
</dbReference>
<dbReference type="Gene3D" id="2.60.40.10">
    <property type="entry name" value="Immunoglobulins"/>
    <property type="match status" value="2"/>
</dbReference>
<dbReference type="InterPro" id="IPR021720">
    <property type="entry name" value="Malectin_dom"/>
</dbReference>
<dbReference type="InterPro" id="IPR039155">
    <property type="entry name" value="MLEC"/>
</dbReference>
<gene>
    <name evidence="11" type="ORF">RM706_15725</name>
</gene>
<proteinExistence type="inferred from homology"/>
<dbReference type="Pfam" id="PF05345">
    <property type="entry name" value="He_PIG"/>
    <property type="match status" value="2"/>
</dbReference>
<dbReference type="PROSITE" id="PS00018">
    <property type="entry name" value="EF_HAND_1"/>
    <property type="match status" value="2"/>
</dbReference>
<dbReference type="PANTHER" id="PTHR13460:SF0">
    <property type="entry name" value="MALECTIN"/>
    <property type="match status" value="1"/>
</dbReference>
<keyword evidence="12" id="KW-1185">Reference proteome</keyword>
<dbReference type="Pfam" id="PF11721">
    <property type="entry name" value="Malectin"/>
    <property type="match status" value="2"/>
</dbReference>
<organism evidence="11 12">
    <name type="scientific">Croceitalea rosinachiae</name>
    <dbReference type="NCBI Taxonomy" id="3075596"/>
    <lineage>
        <taxon>Bacteria</taxon>
        <taxon>Pseudomonadati</taxon>
        <taxon>Bacteroidota</taxon>
        <taxon>Flavobacteriia</taxon>
        <taxon>Flavobacteriales</taxon>
        <taxon>Flavobacteriaceae</taxon>
        <taxon>Croceitalea</taxon>
    </lineage>
</organism>
<keyword evidence="7" id="KW-0472">Membrane</keyword>
<evidence type="ECO:0000256" key="3">
    <source>
        <dbReference type="ARBA" id="ARBA00022692"/>
    </source>
</evidence>
<dbReference type="SUPFAM" id="SSF63446">
    <property type="entry name" value="Type I dockerin domain"/>
    <property type="match status" value="1"/>
</dbReference>
<name>A0ABU3AER5_9FLAO</name>
<feature type="domain" description="Malectin" evidence="10">
    <location>
        <begin position="1551"/>
        <end position="1643"/>
    </location>
</feature>
<dbReference type="Gene3D" id="2.60.120.430">
    <property type="entry name" value="Galactose-binding lectin"/>
    <property type="match status" value="2"/>
</dbReference>
<dbReference type="Gene3D" id="2.120.10.30">
    <property type="entry name" value="TolB, C-terminal domain"/>
    <property type="match status" value="1"/>
</dbReference>
<evidence type="ECO:0000256" key="1">
    <source>
        <dbReference type="ARBA" id="ARBA00004115"/>
    </source>
</evidence>
<evidence type="ECO:0000313" key="12">
    <source>
        <dbReference type="Proteomes" id="UP001255246"/>
    </source>
</evidence>
<evidence type="ECO:0000256" key="8">
    <source>
        <dbReference type="ARBA" id="ARBA00023180"/>
    </source>
</evidence>
<keyword evidence="8" id="KW-0325">Glycoprotein</keyword>
<dbReference type="InterPro" id="IPR015919">
    <property type="entry name" value="Cadherin-like_sf"/>
</dbReference>
<dbReference type="PANTHER" id="PTHR13460">
    <property type="match status" value="1"/>
</dbReference>
<dbReference type="Pfam" id="PF00404">
    <property type="entry name" value="Dockerin_1"/>
    <property type="match status" value="1"/>
</dbReference>
<dbReference type="InterPro" id="IPR018247">
    <property type="entry name" value="EF_Hand_1_Ca_BS"/>
</dbReference>
<comment type="subcellular location">
    <subcellularLocation>
        <location evidence="1">Endoplasmic reticulum membrane</location>
        <topology evidence="1">Single-pass type I membrane protein</topology>
    </subcellularLocation>
</comment>